<keyword evidence="1" id="KW-0812">Transmembrane</keyword>
<evidence type="ECO:0000256" key="1">
    <source>
        <dbReference type="SAM" id="Phobius"/>
    </source>
</evidence>
<dbReference type="InterPro" id="IPR014807">
    <property type="entry name" value="Coa1"/>
</dbReference>
<dbReference type="STRING" id="578462.A0A0L0SX15"/>
<feature type="transmembrane region" description="Helical" evidence="1">
    <location>
        <begin position="70"/>
        <end position="88"/>
    </location>
</feature>
<evidence type="ECO:0000313" key="2">
    <source>
        <dbReference type="EMBL" id="KNE67093.1"/>
    </source>
</evidence>
<sequence>MSARRALPQARLHFGSGFASNTARSAARTATIRSAPRPSMLAVPAARRSLATSASSAAARQESMFTARNGLFLTAFTATMAGMTAYFLNLQRRKNLVMDALMFQIRTNPTLRAELGDNIDLAGWGWISGEINQMKGLVDIAFDVTGSTGKVATVEVKMQRFPHDPLKWQTVDYFVSTKDKSWNGYVDDDEGQLVLKGGL</sequence>
<dbReference type="InterPro" id="IPR042432">
    <property type="entry name" value="Coa1_fungi"/>
</dbReference>
<keyword evidence="1" id="KW-0472">Membrane</keyword>
<protein>
    <submittedName>
        <fullName evidence="2">Uncharacterized protein</fullName>
    </submittedName>
</protein>
<dbReference type="VEuPathDB" id="FungiDB:AMAG_12171"/>
<name>A0A0L0SX15_ALLM3</name>
<dbReference type="Pfam" id="PF08695">
    <property type="entry name" value="Coa1"/>
    <property type="match status" value="1"/>
</dbReference>
<gene>
    <name evidence="2" type="ORF">AMAG_12171</name>
</gene>
<evidence type="ECO:0000313" key="3">
    <source>
        <dbReference type="Proteomes" id="UP000054350"/>
    </source>
</evidence>
<accession>A0A0L0SX15</accession>
<keyword evidence="3" id="KW-1185">Reference proteome</keyword>
<organism evidence="2 3">
    <name type="scientific">Allomyces macrogynus (strain ATCC 38327)</name>
    <name type="common">Allomyces javanicus var. macrogynus</name>
    <dbReference type="NCBI Taxonomy" id="578462"/>
    <lineage>
        <taxon>Eukaryota</taxon>
        <taxon>Fungi</taxon>
        <taxon>Fungi incertae sedis</taxon>
        <taxon>Blastocladiomycota</taxon>
        <taxon>Blastocladiomycetes</taxon>
        <taxon>Blastocladiales</taxon>
        <taxon>Blastocladiaceae</taxon>
        <taxon>Allomyces</taxon>
    </lineage>
</organism>
<proteinExistence type="predicted"/>
<reference evidence="3" key="2">
    <citation type="submission" date="2009-11" db="EMBL/GenBank/DDBJ databases">
        <title>The Genome Sequence of Allomyces macrogynus strain ATCC 38327.</title>
        <authorList>
            <consortium name="The Broad Institute Genome Sequencing Platform"/>
            <person name="Russ C."/>
            <person name="Cuomo C."/>
            <person name="Shea T."/>
            <person name="Young S.K."/>
            <person name="Zeng Q."/>
            <person name="Koehrsen M."/>
            <person name="Haas B."/>
            <person name="Borodovsky M."/>
            <person name="Guigo R."/>
            <person name="Alvarado L."/>
            <person name="Berlin A."/>
            <person name="Borenstein D."/>
            <person name="Chen Z."/>
            <person name="Engels R."/>
            <person name="Freedman E."/>
            <person name="Gellesch M."/>
            <person name="Goldberg J."/>
            <person name="Griggs A."/>
            <person name="Gujja S."/>
            <person name="Heiman D."/>
            <person name="Hepburn T."/>
            <person name="Howarth C."/>
            <person name="Jen D."/>
            <person name="Larson L."/>
            <person name="Lewis B."/>
            <person name="Mehta T."/>
            <person name="Park D."/>
            <person name="Pearson M."/>
            <person name="Roberts A."/>
            <person name="Saif S."/>
            <person name="Shenoy N."/>
            <person name="Sisk P."/>
            <person name="Stolte C."/>
            <person name="Sykes S."/>
            <person name="Walk T."/>
            <person name="White J."/>
            <person name="Yandava C."/>
            <person name="Burger G."/>
            <person name="Gray M.W."/>
            <person name="Holland P.W.H."/>
            <person name="King N."/>
            <person name="Lang F.B.F."/>
            <person name="Roger A.J."/>
            <person name="Ruiz-Trillo I."/>
            <person name="Lander E."/>
            <person name="Nusbaum C."/>
        </authorList>
    </citation>
    <scope>NUCLEOTIDE SEQUENCE [LARGE SCALE GENOMIC DNA]</scope>
    <source>
        <strain evidence="3">ATCC 38327</strain>
    </source>
</reference>
<dbReference type="PANTHER" id="PTHR28523">
    <property type="entry name" value="CYTOCHROME C OXIDASE ASSEMBLY FACTOR 1"/>
    <property type="match status" value="1"/>
</dbReference>
<dbReference type="GO" id="GO:0033617">
    <property type="term" value="P:mitochondrial respiratory chain complex IV assembly"/>
    <property type="evidence" value="ECO:0007669"/>
    <property type="project" value="InterPro"/>
</dbReference>
<dbReference type="EMBL" id="GG745352">
    <property type="protein sequence ID" value="KNE67093.1"/>
    <property type="molecule type" value="Genomic_DNA"/>
</dbReference>
<dbReference type="PANTHER" id="PTHR28523:SF1">
    <property type="entry name" value="CYTOCHROME C OXIDASE ASSEMBLY FACTOR 1"/>
    <property type="match status" value="1"/>
</dbReference>
<dbReference type="AlphaFoldDB" id="A0A0L0SX15"/>
<dbReference type="GO" id="GO:0005743">
    <property type="term" value="C:mitochondrial inner membrane"/>
    <property type="evidence" value="ECO:0007669"/>
    <property type="project" value="TreeGrafter"/>
</dbReference>
<dbReference type="OrthoDB" id="2100652at2759"/>
<dbReference type="Proteomes" id="UP000054350">
    <property type="component" value="Unassembled WGS sequence"/>
</dbReference>
<keyword evidence="1" id="KW-1133">Transmembrane helix</keyword>
<reference evidence="2 3" key="1">
    <citation type="submission" date="2009-11" db="EMBL/GenBank/DDBJ databases">
        <title>Annotation of Allomyces macrogynus ATCC 38327.</title>
        <authorList>
            <consortium name="The Broad Institute Genome Sequencing Platform"/>
            <person name="Russ C."/>
            <person name="Cuomo C."/>
            <person name="Burger G."/>
            <person name="Gray M.W."/>
            <person name="Holland P.W.H."/>
            <person name="King N."/>
            <person name="Lang F.B.F."/>
            <person name="Roger A.J."/>
            <person name="Ruiz-Trillo I."/>
            <person name="Young S.K."/>
            <person name="Zeng Q."/>
            <person name="Gargeya S."/>
            <person name="Fitzgerald M."/>
            <person name="Haas B."/>
            <person name="Abouelleil A."/>
            <person name="Alvarado L."/>
            <person name="Arachchi H.M."/>
            <person name="Berlin A."/>
            <person name="Chapman S.B."/>
            <person name="Gearin G."/>
            <person name="Goldberg J."/>
            <person name="Griggs A."/>
            <person name="Gujja S."/>
            <person name="Hansen M."/>
            <person name="Heiman D."/>
            <person name="Howarth C."/>
            <person name="Larimer J."/>
            <person name="Lui A."/>
            <person name="MacDonald P.J.P."/>
            <person name="McCowen C."/>
            <person name="Montmayeur A."/>
            <person name="Murphy C."/>
            <person name="Neiman D."/>
            <person name="Pearson M."/>
            <person name="Priest M."/>
            <person name="Roberts A."/>
            <person name="Saif S."/>
            <person name="Shea T."/>
            <person name="Sisk P."/>
            <person name="Stolte C."/>
            <person name="Sykes S."/>
            <person name="Wortman J."/>
            <person name="Nusbaum C."/>
            <person name="Birren B."/>
        </authorList>
    </citation>
    <scope>NUCLEOTIDE SEQUENCE [LARGE SCALE GENOMIC DNA]</scope>
    <source>
        <strain evidence="2 3">ATCC 38327</strain>
    </source>
</reference>